<reference evidence="1" key="2">
    <citation type="submission" date="2023-05" db="EMBL/GenBank/DDBJ databases">
        <authorList>
            <person name="Fouks B."/>
        </authorList>
    </citation>
    <scope>NUCLEOTIDE SEQUENCE</scope>
    <source>
        <strain evidence="1">Stay&amp;Tobe</strain>
        <tissue evidence="1">Testes</tissue>
    </source>
</reference>
<dbReference type="EMBL" id="JASPKZ010004218">
    <property type="protein sequence ID" value="KAJ9590416.1"/>
    <property type="molecule type" value="Genomic_DNA"/>
</dbReference>
<keyword evidence="2" id="KW-1185">Reference proteome</keyword>
<evidence type="ECO:0000313" key="2">
    <source>
        <dbReference type="Proteomes" id="UP001233999"/>
    </source>
</evidence>
<comment type="caution">
    <text evidence="1">The sequence shown here is derived from an EMBL/GenBank/DDBJ whole genome shotgun (WGS) entry which is preliminary data.</text>
</comment>
<name>A0AAD8A1S7_DIPPU</name>
<sequence>LFNQYFYYIKYLMIISNDQEFQLILLSGYISLTTDANLQNYLPFMCLDNDSAVITRRLQDSRTPFKPPGVSRITSHTAIMPIQKCWPTSLHESIKKHFSIMECLSFSFDM</sequence>
<dbReference type="AlphaFoldDB" id="A0AAD8A1S7"/>
<protein>
    <submittedName>
        <fullName evidence="1">Uncharacterized protein</fullName>
    </submittedName>
</protein>
<accession>A0AAD8A1S7</accession>
<evidence type="ECO:0000313" key="1">
    <source>
        <dbReference type="EMBL" id="KAJ9590416.1"/>
    </source>
</evidence>
<gene>
    <name evidence="1" type="ORF">L9F63_016554</name>
</gene>
<organism evidence="1 2">
    <name type="scientific">Diploptera punctata</name>
    <name type="common">Pacific beetle cockroach</name>
    <dbReference type="NCBI Taxonomy" id="6984"/>
    <lineage>
        <taxon>Eukaryota</taxon>
        <taxon>Metazoa</taxon>
        <taxon>Ecdysozoa</taxon>
        <taxon>Arthropoda</taxon>
        <taxon>Hexapoda</taxon>
        <taxon>Insecta</taxon>
        <taxon>Pterygota</taxon>
        <taxon>Neoptera</taxon>
        <taxon>Polyneoptera</taxon>
        <taxon>Dictyoptera</taxon>
        <taxon>Blattodea</taxon>
        <taxon>Blaberoidea</taxon>
        <taxon>Blaberidae</taxon>
        <taxon>Diplopterinae</taxon>
        <taxon>Diploptera</taxon>
    </lineage>
</organism>
<reference evidence="1" key="1">
    <citation type="journal article" date="2023" name="IScience">
        <title>Live-bearing cockroach genome reveals convergent evolutionary mechanisms linked to viviparity in insects and beyond.</title>
        <authorList>
            <person name="Fouks B."/>
            <person name="Harrison M.C."/>
            <person name="Mikhailova A.A."/>
            <person name="Marchal E."/>
            <person name="English S."/>
            <person name="Carruthers M."/>
            <person name="Jennings E.C."/>
            <person name="Chiamaka E.L."/>
            <person name="Frigard R.A."/>
            <person name="Pippel M."/>
            <person name="Attardo G.M."/>
            <person name="Benoit J.B."/>
            <person name="Bornberg-Bauer E."/>
            <person name="Tobe S.S."/>
        </authorList>
    </citation>
    <scope>NUCLEOTIDE SEQUENCE</scope>
    <source>
        <strain evidence="1">Stay&amp;Tobe</strain>
    </source>
</reference>
<proteinExistence type="predicted"/>
<feature type="non-terminal residue" evidence="1">
    <location>
        <position position="110"/>
    </location>
</feature>
<feature type="non-terminal residue" evidence="1">
    <location>
        <position position="1"/>
    </location>
</feature>
<dbReference type="Proteomes" id="UP001233999">
    <property type="component" value="Unassembled WGS sequence"/>
</dbReference>